<dbReference type="PANTHER" id="PTHR43735:SF5">
    <property type="entry name" value="FAD_NAD(P)-BINDING DOMAIN-CONTAINING PROTEIN"/>
    <property type="match status" value="1"/>
</dbReference>
<feature type="domain" description="FAD/NAD(P)-binding" evidence="1">
    <location>
        <begin position="48"/>
        <end position="329"/>
    </location>
</feature>
<dbReference type="PANTHER" id="PTHR43735">
    <property type="entry name" value="APOPTOSIS-INDUCING FACTOR 1"/>
    <property type="match status" value="1"/>
</dbReference>
<dbReference type="GO" id="GO:0050660">
    <property type="term" value="F:flavin adenine dinucleotide binding"/>
    <property type="evidence" value="ECO:0007669"/>
    <property type="project" value="TreeGrafter"/>
</dbReference>
<dbReference type="OrthoDB" id="202203at2759"/>
<comment type="caution">
    <text evidence="2">The sequence shown here is derived from an EMBL/GenBank/DDBJ whole genome shotgun (WGS) entry which is preliminary data.</text>
</comment>
<reference evidence="2" key="1">
    <citation type="submission" date="2020-05" db="EMBL/GenBank/DDBJ databases">
        <title>Mycena genomes resolve the evolution of fungal bioluminescence.</title>
        <authorList>
            <person name="Tsai I.J."/>
        </authorList>
    </citation>
    <scope>NUCLEOTIDE SEQUENCE</scope>
    <source>
        <strain evidence="2">110903Hualien_Pintung</strain>
    </source>
</reference>
<proteinExistence type="predicted"/>
<protein>
    <submittedName>
        <fullName evidence="2">Pyr-redox-2 domain-containing protein</fullName>
    </submittedName>
</protein>
<dbReference type="SUPFAM" id="SSF51905">
    <property type="entry name" value="FAD/NAD(P)-binding domain"/>
    <property type="match status" value="1"/>
</dbReference>
<dbReference type="Pfam" id="PF07992">
    <property type="entry name" value="Pyr_redox_2"/>
    <property type="match status" value="1"/>
</dbReference>
<accession>A0A8H6TKU9</accession>
<dbReference type="PRINTS" id="PR00368">
    <property type="entry name" value="FADPNR"/>
</dbReference>
<dbReference type="InterPro" id="IPR036188">
    <property type="entry name" value="FAD/NAD-bd_sf"/>
</dbReference>
<organism evidence="2 3">
    <name type="scientific">Mycena chlorophos</name>
    <name type="common">Agaric fungus</name>
    <name type="synonym">Agaricus chlorophos</name>
    <dbReference type="NCBI Taxonomy" id="658473"/>
    <lineage>
        <taxon>Eukaryota</taxon>
        <taxon>Fungi</taxon>
        <taxon>Dikarya</taxon>
        <taxon>Basidiomycota</taxon>
        <taxon>Agaricomycotina</taxon>
        <taxon>Agaricomycetes</taxon>
        <taxon>Agaricomycetidae</taxon>
        <taxon>Agaricales</taxon>
        <taxon>Marasmiineae</taxon>
        <taxon>Mycenaceae</taxon>
        <taxon>Mycena</taxon>
    </lineage>
</organism>
<dbReference type="EMBL" id="JACAZE010000002">
    <property type="protein sequence ID" value="KAF7320840.1"/>
    <property type="molecule type" value="Genomic_DNA"/>
</dbReference>
<dbReference type="Proteomes" id="UP000613580">
    <property type="component" value="Unassembled WGS sequence"/>
</dbReference>
<keyword evidence="3" id="KW-1185">Reference proteome</keyword>
<dbReference type="AlphaFoldDB" id="A0A8H6TKU9"/>
<dbReference type="InterPro" id="IPR023753">
    <property type="entry name" value="FAD/NAD-binding_dom"/>
</dbReference>
<dbReference type="GO" id="GO:0004174">
    <property type="term" value="F:electron-transferring-flavoprotein dehydrogenase activity"/>
    <property type="evidence" value="ECO:0007669"/>
    <property type="project" value="TreeGrafter"/>
</dbReference>
<dbReference type="GO" id="GO:0005737">
    <property type="term" value="C:cytoplasm"/>
    <property type="evidence" value="ECO:0007669"/>
    <property type="project" value="TreeGrafter"/>
</dbReference>
<evidence type="ECO:0000259" key="1">
    <source>
        <dbReference type="Pfam" id="PF07992"/>
    </source>
</evidence>
<name>A0A8H6TKU9_MYCCL</name>
<evidence type="ECO:0000313" key="3">
    <source>
        <dbReference type="Proteomes" id="UP000613580"/>
    </source>
</evidence>
<evidence type="ECO:0000313" key="2">
    <source>
        <dbReference type="EMBL" id="KAF7320840.1"/>
    </source>
</evidence>
<sequence length="408" mass="44037">MALDTLRFISKIISQGFPILFTLLGGRIAALVHRATYTPYNKDGTSKRVVVLGASYAGIHLAERLAETLPSGWRVVLVEKSDKFVWQWLMPRFAAAPGLDRWAPFIPYTGVGKGRTVAPGSIELLCGEATEVSDMTVTVGGKTIPWDMLVFATGCTQSGPGAMTNVQDMASFQATVAKARRVAVVGGGAVGVELVADIKSFFPDKELVRIYHSRDRLLPMFGPRLAQHAEAVLKNMGVEVVLGQRPEKVGKHILRTAAGNEEFDLIIPCVGQRPNSGFLANIASKDISATSGHILVQPTLQTPSNERIFAVGDVAASGGPKMGRAATAQTEIAVKNIVAIANGRKATHAYKPKLWLEGGIKLQLGKGKLVIYAEDESENALIEGKVRNDDLGIRMAWWRLGVRYQEPA</sequence>
<dbReference type="Gene3D" id="3.50.50.100">
    <property type="match status" value="1"/>
</dbReference>
<dbReference type="PRINTS" id="PR00469">
    <property type="entry name" value="PNDRDTASEII"/>
</dbReference>
<gene>
    <name evidence="2" type="ORF">HMN09_00170500</name>
</gene>